<dbReference type="CDD" id="cd07379">
    <property type="entry name" value="MPP_239FB"/>
    <property type="match status" value="1"/>
</dbReference>
<gene>
    <name evidence="2" type="ORF">EJ08DRAFT_654329</name>
</gene>
<dbReference type="EMBL" id="MU007129">
    <property type="protein sequence ID" value="KAF2418391.1"/>
    <property type="molecule type" value="Genomic_DNA"/>
</dbReference>
<evidence type="ECO:0000313" key="3">
    <source>
        <dbReference type="Proteomes" id="UP000800235"/>
    </source>
</evidence>
<comment type="caution">
    <text evidence="2">The sequence shown here is derived from an EMBL/GenBank/DDBJ whole genome shotgun (WGS) entry which is preliminary data.</text>
</comment>
<reference evidence="2" key="1">
    <citation type="journal article" date="2020" name="Stud. Mycol.">
        <title>101 Dothideomycetes genomes: a test case for predicting lifestyles and emergence of pathogens.</title>
        <authorList>
            <person name="Haridas S."/>
            <person name="Albert R."/>
            <person name="Binder M."/>
            <person name="Bloem J."/>
            <person name="Labutti K."/>
            <person name="Salamov A."/>
            <person name="Andreopoulos B."/>
            <person name="Baker S."/>
            <person name="Barry K."/>
            <person name="Bills G."/>
            <person name="Bluhm B."/>
            <person name="Cannon C."/>
            <person name="Castanera R."/>
            <person name="Culley D."/>
            <person name="Daum C."/>
            <person name="Ezra D."/>
            <person name="Gonzalez J."/>
            <person name="Henrissat B."/>
            <person name="Kuo A."/>
            <person name="Liang C."/>
            <person name="Lipzen A."/>
            <person name="Lutzoni F."/>
            <person name="Magnuson J."/>
            <person name="Mondo S."/>
            <person name="Nolan M."/>
            <person name="Ohm R."/>
            <person name="Pangilinan J."/>
            <person name="Park H.-J."/>
            <person name="Ramirez L."/>
            <person name="Alfaro M."/>
            <person name="Sun H."/>
            <person name="Tritt A."/>
            <person name="Yoshinaga Y."/>
            <person name="Zwiers L.-H."/>
            <person name="Turgeon B."/>
            <person name="Goodwin S."/>
            <person name="Spatafora J."/>
            <person name="Crous P."/>
            <person name="Grigoriev I."/>
        </authorList>
    </citation>
    <scope>NUCLEOTIDE SEQUENCE</scope>
    <source>
        <strain evidence="2">CBS 130266</strain>
    </source>
</reference>
<dbReference type="Pfam" id="PF00149">
    <property type="entry name" value="Metallophos"/>
    <property type="match status" value="1"/>
</dbReference>
<sequence>MSSKLQISAPFGATPLSPNQFPQFKSNLLRFIANWLYAHGPPLASAVSSHPLVADYKPADDLALITLVCISDTHNSTPTHIPGGDILLHAGDLTNKGTFAELQAQLDWINTLPHPHKVVIGGNHDILLDEDFITNHPYRIDPGDIDRRDQLNWGGITYLNGTSATFAVRDRNLVVFGSPLTPLCGTFAFQYPPIRDVWKNRIPDGTDVVLTHGPPRGHLDLGGKGCEWLLRELWRLRPRLVIFGHIHEGRGKEALAWDLMQRGYDFPTFPNVVIMALALVWNWVSKLFGRRRAAETWFVNAAMGGEKKLVTIVQV</sequence>
<proteinExistence type="predicted"/>
<dbReference type="InterPro" id="IPR051693">
    <property type="entry name" value="UPF0046_metallophosphoest"/>
</dbReference>
<organism evidence="2 3">
    <name type="scientific">Tothia fuscella</name>
    <dbReference type="NCBI Taxonomy" id="1048955"/>
    <lineage>
        <taxon>Eukaryota</taxon>
        <taxon>Fungi</taxon>
        <taxon>Dikarya</taxon>
        <taxon>Ascomycota</taxon>
        <taxon>Pezizomycotina</taxon>
        <taxon>Dothideomycetes</taxon>
        <taxon>Pleosporomycetidae</taxon>
        <taxon>Venturiales</taxon>
        <taxon>Cylindrosympodiaceae</taxon>
        <taxon>Tothia</taxon>
    </lineage>
</organism>
<accession>A0A9P4TRX6</accession>
<keyword evidence="3" id="KW-1185">Reference proteome</keyword>
<feature type="domain" description="Calcineurin-like phosphoesterase" evidence="1">
    <location>
        <begin position="67"/>
        <end position="248"/>
    </location>
</feature>
<dbReference type="InterPro" id="IPR029052">
    <property type="entry name" value="Metallo-depent_PP-like"/>
</dbReference>
<dbReference type="Proteomes" id="UP000800235">
    <property type="component" value="Unassembled WGS sequence"/>
</dbReference>
<dbReference type="SUPFAM" id="SSF56300">
    <property type="entry name" value="Metallo-dependent phosphatases"/>
    <property type="match status" value="1"/>
</dbReference>
<dbReference type="InterPro" id="IPR004843">
    <property type="entry name" value="Calcineurin-like_PHP"/>
</dbReference>
<dbReference type="GO" id="GO:0016787">
    <property type="term" value="F:hydrolase activity"/>
    <property type="evidence" value="ECO:0007669"/>
    <property type="project" value="InterPro"/>
</dbReference>
<evidence type="ECO:0000313" key="2">
    <source>
        <dbReference type="EMBL" id="KAF2418391.1"/>
    </source>
</evidence>
<evidence type="ECO:0000259" key="1">
    <source>
        <dbReference type="Pfam" id="PF00149"/>
    </source>
</evidence>
<dbReference type="Gene3D" id="3.60.21.10">
    <property type="match status" value="1"/>
</dbReference>
<dbReference type="PANTHER" id="PTHR12905">
    <property type="entry name" value="METALLOPHOSPHOESTERASE"/>
    <property type="match status" value="1"/>
</dbReference>
<dbReference type="OrthoDB" id="630188at2759"/>
<name>A0A9P4TRX6_9PEZI</name>
<dbReference type="PANTHER" id="PTHR12905:SF0">
    <property type="entry name" value="CALCINEURIN-LIKE PHOSPHOESTERASE DOMAIN-CONTAINING PROTEIN"/>
    <property type="match status" value="1"/>
</dbReference>
<protein>
    <submittedName>
        <fullName evidence="2">Metallo-dependent phosphatase</fullName>
    </submittedName>
</protein>
<dbReference type="AlphaFoldDB" id="A0A9P4TRX6"/>